<comment type="caution">
    <text evidence="6">The sequence shown here is derived from an EMBL/GenBank/DDBJ whole genome shotgun (WGS) entry which is preliminary data.</text>
</comment>
<dbReference type="InterPro" id="IPR019815">
    <property type="entry name" value="Translation_initiation_fac_3_C"/>
</dbReference>
<reference evidence="6 7" key="1">
    <citation type="submission" date="2024-02" db="EMBL/GenBank/DDBJ databases">
        <title>De novo assembly and annotation of 12 fungi associated with fruit tree decline syndrome in Ontario, Canada.</title>
        <authorList>
            <person name="Sulman M."/>
            <person name="Ellouze W."/>
            <person name="Ilyukhin E."/>
        </authorList>
    </citation>
    <scope>NUCLEOTIDE SEQUENCE [LARGE SCALE GENOMIC DNA]</scope>
    <source>
        <strain evidence="6 7">M1-105</strain>
    </source>
</reference>
<dbReference type="PANTHER" id="PTHR10938:SF0">
    <property type="entry name" value="TRANSLATION INITIATION FACTOR IF-3, MITOCHONDRIAL"/>
    <property type="match status" value="1"/>
</dbReference>
<keyword evidence="3" id="KW-0648">Protein biosynthesis</keyword>
<protein>
    <recommendedName>
        <fullName evidence="5">Translation initiation factor 3 C-terminal domain-containing protein</fullName>
    </recommendedName>
</protein>
<dbReference type="PANTHER" id="PTHR10938">
    <property type="entry name" value="TRANSLATION INITIATION FACTOR IF-3"/>
    <property type="match status" value="1"/>
</dbReference>
<gene>
    <name evidence="6" type="ORF">SLS56_005011</name>
</gene>
<dbReference type="SUPFAM" id="SSF55200">
    <property type="entry name" value="Translation initiation factor IF3, C-terminal domain"/>
    <property type="match status" value="1"/>
</dbReference>
<evidence type="ECO:0000256" key="3">
    <source>
        <dbReference type="ARBA" id="ARBA00022917"/>
    </source>
</evidence>
<dbReference type="Proteomes" id="UP001521116">
    <property type="component" value="Unassembled WGS sequence"/>
</dbReference>
<evidence type="ECO:0000256" key="2">
    <source>
        <dbReference type="ARBA" id="ARBA00022540"/>
    </source>
</evidence>
<dbReference type="InterPro" id="IPR036788">
    <property type="entry name" value="T_IF-3_C_sf"/>
</dbReference>
<evidence type="ECO:0000259" key="5">
    <source>
        <dbReference type="Pfam" id="PF00707"/>
    </source>
</evidence>
<evidence type="ECO:0000313" key="7">
    <source>
        <dbReference type="Proteomes" id="UP001521116"/>
    </source>
</evidence>
<comment type="similarity">
    <text evidence="1">Belongs to the IF-3 family.</text>
</comment>
<dbReference type="EMBL" id="JAJVDC020000048">
    <property type="protein sequence ID" value="KAL1630339.1"/>
    <property type="molecule type" value="Genomic_DNA"/>
</dbReference>
<keyword evidence="7" id="KW-1185">Reference proteome</keyword>
<feature type="domain" description="Translation initiation factor 3 C-terminal" evidence="5">
    <location>
        <begin position="151"/>
        <end position="226"/>
    </location>
</feature>
<organism evidence="6 7">
    <name type="scientific">Neofusicoccum ribis</name>
    <dbReference type="NCBI Taxonomy" id="45134"/>
    <lineage>
        <taxon>Eukaryota</taxon>
        <taxon>Fungi</taxon>
        <taxon>Dikarya</taxon>
        <taxon>Ascomycota</taxon>
        <taxon>Pezizomycotina</taxon>
        <taxon>Dothideomycetes</taxon>
        <taxon>Dothideomycetes incertae sedis</taxon>
        <taxon>Botryosphaeriales</taxon>
        <taxon>Botryosphaeriaceae</taxon>
        <taxon>Neofusicoccum</taxon>
    </lineage>
</organism>
<sequence>MAHARHVSYTTQALFRVFVQPTLSASTPGAASRVRPSFSIAPTAFAQLPPQRRTAVKYRPPVQRKTPYDEAIGTQLINLVDQDGVFQPGVRLRLALASFDRTLNHLVQVGVSPEDSEYPFPVCKVVSKSELREQERAKAKQKAKKSADELTKTIELNWAVDQNDLQHWLKRLREFLEDGRRVEVVMGPKKRGRKASPEEAQAVLDSVKETVAEIKGSRERAQAEGEVGGIMTMFFEGPEQPKEEKQKKEKVEEENEDENKPKVSRWKIKEEERRKRGAARVSPGIRVRYNQR</sequence>
<feature type="compositionally biased region" description="Basic and acidic residues" evidence="4">
    <location>
        <begin position="239"/>
        <end position="251"/>
    </location>
</feature>
<accession>A0ABR3SVR5</accession>
<evidence type="ECO:0000256" key="1">
    <source>
        <dbReference type="ARBA" id="ARBA00005439"/>
    </source>
</evidence>
<evidence type="ECO:0000313" key="6">
    <source>
        <dbReference type="EMBL" id="KAL1630339.1"/>
    </source>
</evidence>
<name>A0ABR3SVR5_9PEZI</name>
<proteinExistence type="inferred from homology"/>
<dbReference type="Pfam" id="PF00707">
    <property type="entry name" value="IF3_C"/>
    <property type="match status" value="1"/>
</dbReference>
<feature type="region of interest" description="Disordered" evidence="4">
    <location>
        <begin position="234"/>
        <end position="292"/>
    </location>
</feature>
<dbReference type="Gene3D" id="3.30.110.10">
    <property type="entry name" value="Translation initiation factor 3 (IF-3), C-terminal domain"/>
    <property type="match status" value="1"/>
</dbReference>
<evidence type="ECO:0000256" key="4">
    <source>
        <dbReference type="SAM" id="MobiDB-lite"/>
    </source>
</evidence>
<keyword evidence="2" id="KW-0396">Initiation factor</keyword>
<dbReference type="InterPro" id="IPR001288">
    <property type="entry name" value="Translation_initiation_fac_3"/>
</dbReference>